<dbReference type="PRINTS" id="PR00039">
    <property type="entry name" value="HTHLYSR"/>
</dbReference>
<dbReference type="Gene3D" id="1.10.10.10">
    <property type="entry name" value="Winged helix-like DNA-binding domain superfamily/Winged helix DNA-binding domain"/>
    <property type="match status" value="1"/>
</dbReference>
<dbReference type="CDD" id="cd08414">
    <property type="entry name" value="PBP2_LTTR_aromatics_like"/>
    <property type="match status" value="1"/>
</dbReference>
<comment type="caution">
    <text evidence="6">The sequence shown here is derived from an EMBL/GenBank/DDBJ whole genome shotgun (WGS) entry which is preliminary data.</text>
</comment>
<accession>A0ABW2ARQ8</accession>
<evidence type="ECO:0000259" key="5">
    <source>
        <dbReference type="PROSITE" id="PS50931"/>
    </source>
</evidence>
<feature type="domain" description="HTH lysR-type" evidence="5">
    <location>
        <begin position="10"/>
        <end position="67"/>
    </location>
</feature>
<dbReference type="SUPFAM" id="SSF46785">
    <property type="entry name" value="Winged helix' DNA-binding domain"/>
    <property type="match status" value="1"/>
</dbReference>
<sequence length="308" mass="33618">MYENAARLDVGLRGLHAFVILAEERHFSRAAARLFVTPPALSQQIRRIESSLGVRLIDREARPLELTDAGRLLLERAHRILQEGEDLATGLARVRRRESATLRIGFVTGAAGSLTGHILGALTRGFELEQIAWTEQTSAVASGEVDAAFVRPPLPAAGGIELQTVVVEPRLAMLPPGHRLAGRSSLSVLELNDEVHVTTDRMPLQWLAWWSVDPRPDGRRVTFGPVVHTMDEQVQTVAAGLAVGITAGSIADLYLGSGVVFVPLDDVEPCTVALCTRSRDSHPGVIELRRVVSELGAHEMAPDRRRRR</sequence>
<dbReference type="Gene3D" id="3.40.190.10">
    <property type="entry name" value="Periplasmic binding protein-like II"/>
    <property type="match status" value="2"/>
</dbReference>
<gene>
    <name evidence="6" type="ORF">ACFQBT_07225</name>
</gene>
<evidence type="ECO:0000256" key="3">
    <source>
        <dbReference type="ARBA" id="ARBA00023125"/>
    </source>
</evidence>
<evidence type="ECO:0000313" key="7">
    <source>
        <dbReference type="Proteomes" id="UP001596356"/>
    </source>
</evidence>
<evidence type="ECO:0000313" key="6">
    <source>
        <dbReference type="EMBL" id="MFC6713634.1"/>
    </source>
</evidence>
<protein>
    <submittedName>
        <fullName evidence="6">LysR family transcriptional regulator</fullName>
    </submittedName>
</protein>
<comment type="similarity">
    <text evidence="1">Belongs to the LysR transcriptional regulatory family.</text>
</comment>
<keyword evidence="2" id="KW-0805">Transcription regulation</keyword>
<dbReference type="PANTHER" id="PTHR30346:SF0">
    <property type="entry name" value="HCA OPERON TRANSCRIPTIONAL ACTIVATOR HCAR"/>
    <property type="match status" value="1"/>
</dbReference>
<dbReference type="InterPro" id="IPR005119">
    <property type="entry name" value="LysR_subst-bd"/>
</dbReference>
<dbReference type="EMBL" id="JBHSWJ010000002">
    <property type="protein sequence ID" value="MFC6713634.1"/>
    <property type="molecule type" value="Genomic_DNA"/>
</dbReference>
<evidence type="ECO:0000256" key="4">
    <source>
        <dbReference type="ARBA" id="ARBA00023163"/>
    </source>
</evidence>
<keyword evidence="3" id="KW-0238">DNA-binding</keyword>
<keyword evidence="4" id="KW-0804">Transcription</keyword>
<dbReference type="InterPro" id="IPR036390">
    <property type="entry name" value="WH_DNA-bd_sf"/>
</dbReference>
<dbReference type="InterPro" id="IPR036388">
    <property type="entry name" value="WH-like_DNA-bd_sf"/>
</dbReference>
<proteinExistence type="inferred from homology"/>
<dbReference type="Pfam" id="PF03466">
    <property type="entry name" value="LysR_substrate"/>
    <property type="match status" value="1"/>
</dbReference>
<dbReference type="PROSITE" id="PS50931">
    <property type="entry name" value="HTH_LYSR"/>
    <property type="match status" value="1"/>
</dbReference>
<evidence type="ECO:0000256" key="2">
    <source>
        <dbReference type="ARBA" id="ARBA00023015"/>
    </source>
</evidence>
<evidence type="ECO:0000256" key="1">
    <source>
        <dbReference type="ARBA" id="ARBA00009437"/>
    </source>
</evidence>
<dbReference type="InterPro" id="IPR000847">
    <property type="entry name" value="LysR_HTH_N"/>
</dbReference>
<dbReference type="Proteomes" id="UP001596356">
    <property type="component" value="Unassembled WGS sequence"/>
</dbReference>
<dbReference type="Pfam" id="PF00126">
    <property type="entry name" value="HTH_1"/>
    <property type="match status" value="1"/>
</dbReference>
<name>A0ABW2ARQ8_9MICO</name>
<dbReference type="SUPFAM" id="SSF53850">
    <property type="entry name" value="Periplasmic binding protein-like II"/>
    <property type="match status" value="1"/>
</dbReference>
<dbReference type="RefSeq" id="WP_377821549.1">
    <property type="nucleotide sequence ID" value="NZ_JBHSWJ010000002.1"/>
</dbReference>
<dbReference type="PANTHER" id="PTHR30346">
    <property type="entry name" value="TRANSCRIPTIONAL DUAL REGULATOR HCAR-RELATED"/>
    <property type="match status" value="1"/>
</dbReference>
<organism evidence="6 7">
    <name type="scientific">Branchiibius cervicis</name>
    <dbReference type="NCBI Taxonomy" id="908252"/>
    <lineage>
        <taxon>Bacteria</taxon>
        <taxon>Bacillati</taxon>
        <taxon>Actinomycetota</taxon>
        <taxon>Actinomycetes</taxon>
        <taxon>Micrococcales</taxon>
        <taxon>Dermacoccaceae</taxon>
        <taxon>Branchiibius</taxon>
    </lineage>
</organism>
<keyword evidence="7" id="KW-1185">Reference proteome</keyword>
<reference evidence="7" key="1">
    <citation type="journal article" date="2019" name="Int. J. Syst. Evol. Microbiol.">
        <title>The Global Catalogue of Microorganisms (GCM) 10K type strain sequencing project: providing services to taxonomists for standard genome sequencing and annotation.</title>
        <authorList>
            <consortium name="The Broad Institute Genomics Platform"/>
            <consortium name="The Broad Institute Genome Sequencing Center for Infectious Disease"/>
            <person name="Wu L."/>
            <person name="Ma J."/>
        </authorList>
    </citation>
    <scope>NUCLEOTIDE SEQUENCE [LARGE SCALE GENOMIC DNA]</scope>
    <source>
        <strain evidence="7">NBRC 106593</strain>
    </source>
</reference>